<dbReference type="EMBL" id="DVMM01000087">
    <property type="protein sequence ID" value="HIU29511.1"/>
    <property type="molecule type" value="Genomic_DNA"/>
</dbReference>
<proteinExistence type="predicted"/>
<dbReference type="Gene3D" id="3.20.20.80">
    <property type="entry name" value="Glycosidases"/>
    <property type="match status" value="2"/>
</dbReference>
<organism evidence="2 3">
    <name type="scientific">Candidatus Egerieisoma faecipullorum</name>
    <dbReference type="NCBI Taxonomy" id="2840963"/>
    <lineage>
        <taxon>Bacteria</taxon>
        <taxon>Bacillati</taxon>
        <taxon>Bacillota</taxon>
        <taxon>Clostridia</taxon>
        <taxon>Eubacteriales</taxon>
        <taxon>Clostridiaceae</taxon>
        <taxon>Clostridiaceae incertae sedis</taxon>
        <taxon>Candidatus Egerieisoma</taxon>
    </lineage>
</organism>
<evidence type="ECO:0000313" key="3">
    <source>
        <dbReference type="Proteomes" id="UP000824089"/>
    </source>
</evidence>
<dbReference type="SUPFAM" id="SSF51445">
    <property type="entry name" value="(Trans)glycosidases"/>
    <property type="match status" value="1"/>
</dbReference>
<feature type="chain" id="PRO_5039655315" evidence="1">
    <location>
        <begin position="26"/>
        <end position="435"/>
    </location>
</feature>
<protein>
    <submittedName>
        <fullName evidence="2">Uncharacterized protein</fullName>
    </submittedName>
</protein>
<gene>
    <name evidence="2" type="ORF">IAD50_04345</name>
</gene>
<name>A0A9D1LA38_9CLOT</name>
<dbReference type="AlphaFoldDB" id="A0A9D1LA38"/>
<evidence type="ECO:0000313" key="2">
    <source>
        <dbReference type="EMBL" id="HIU29511.1"/>
    </source>
</evidence>
<dbReference type="Proteomes" id="UP000824089">
    <property type="component" value="Unassembled WGS sequence"/>
</dbReference>
<sequence>MKKRFFLFMGLCFSLAAAVSCSSGGAEEPAEIKEAVEDTEYSITYYWGPPAEDFNEETVLQMKEAGFDTIPLQRFPWDRDALKEAVGLLEKHGLYAAVSDGRIADLYAASSAPSQRQIDQVVERVVEDYKEYGNIREWIICDEPSAAKFTVLARIVDAFRRIDPDRKTFINLLPLYAPEEMLGTVSYEEYVERFCEMVKPHYLCYDYYDFLGPGETQSRRGTYLQNMEIIKSAAEKYGLETRVIVLLTEHGSYSNVTPTEIAWQANLSLLYGMKSLSYFTYWEPDDPNFTWSNAMVDREGRLMQHYYDVQNENKTTRVLGNALYGTNSEKVFKINTELVSHVEEYESYGALGEVSGEDFLAGFYENGSFLLMNASAVEGSDRTLTTEALSSGLFWLNPETARWESVHSCSFIERKNGGYRITLEAGGAVLLRVEN</sequence>
<keyword evidence="1" id="KW-0732">Signal</keyword>
<dbReference type="InterPro" id="IPR017853">
    <property type="entry name" value="GH"/>
</dbReference>
<dbReference type="PROSITE" id="PS51257">
    <property type="entry name" value="PROKAR_LIPOPROTEIN"/>
    <property type="match status" value="1"/>
</dbReference>
<reference evidence="2" key="1">
    <citation type="submission" date="2020-10" db="EMBL/GenBank/DDBJ databases">
        <authorList>
            <person name="Gilroy R."/>
        </authorList>
    </citation>
    <scope>NUCLEOTIDE SEQUENCE</scope>
    <source>
        <strain evidence="2">CHK195-4489</strain>
    </source>
</reference>
<accession>A0A9D1LA38</accession>
<comment type="caution">
    <text evidence="2">The sequence shown here is derived from an EMBL/GenBank/DDBJ whole genome shotgun (WGS) entry which is preliminary data.</text>
</comment>
<feature type="signal peptide" evidence="1">
    <location>
        <begin position="1"/>
        <end position="25"/>
    </location>
</feature>
<evidence type="ECO:0000256" key="1">
    <source>
        <dbReference type="SAM" id="SignalP"/>
    </source>
</evidence>
<reference evidence="2" key="2">
    <citation type="journal article" date="2021" name="PeerJ">
        <title>Extensive microbial diversity within the chicken gut microbiome revealed by metagenomics and culture.</title>
        <authorList>
            <person name="Gilroy R."/>
            <person name="Ravi A."/>
            <person name="Getino M."/>
            <person name="Pursley I."/>
            <person name="Horton D.L."/>
            <person name="Alikhan N.F."/>
            <person name="Baker D."/>
            <person name="Gharbi K."/>
            <person name="Hall N."/>
            <person name="Watson M."/>
            <person name="Adriaenssens E.M."/>
            <person name="Foster-Nyarko E."/>
            <person name="Jarju S."/>
            <person name="Secka A."/>
            <person name="Antonio M."/>
            <person name="Oren A."/>
            <person name="Chaudhuri R.R."/>
            <person name="La Ragione R."/>
            <person name="Hildebrand F."/>
            <person name="Pallen M.J."/>
        </authorList>
    </citation>
    <scope>NUCLEOTIDE SEQUENCE</scope>
    <source>
        <strain evidence="2">CHK195-4489</strain>
    </source>
</reference>